<proteinExistence type="predicted"/>
<dbReference type="InterPro" id="IPR002514">
    <property type="entry name" value="Transposase_8"/>
</dbReference>
<dbReference type="GO" id="GO:0003677">
    <property type="term" value="F:DNA binding"/>
    <property type="evidence" value="ECO:0007669"/>
    <property type="project" value="InterPro"/>
</dbReference>
<reference evidence="2" key="1">
    <citation type="submission" date="2013-08" db="EMBL/GenBank/DDBJ databases">
        <authorList>
            <person name="Mendez C."/>
            <person name="Richter M."/>
            <person name="Ferrer M."/>
            <person name="Sanchez J."/>
        </authorList>
    </citation>
    <scope>NUCLEOTIDE SEQUENCE</scope>
</reference>
<feature type="region of interest" description="Disordered" evidence="1">
    <location>
        <begin position="1"/>
        <end position="23"/>
    </location>
</feature>
<comment type="caution">
    <text evidence="2">The sequence shown here is derived from an EMBL/GenBank/DDBJ whole genome shotgun (WGS) entry which is preliminary data.</text>
</comment>
<dbReference type="GO" id="GO:0004803">
    <property type="term" value="F:transposase activity"/>
    <property type="evidence" value="ECO:0007669"/>
    <property type="project" value="InterPro"/>
</dbReference>
<dbReference type="SUPFAM" id="SSF46689">
    <property type="entry name" value="Homeodomain-like"/>
    <property type="match status" value="1"/>
</dbReference>
<dbReference type="InterPro" id="IPR009057">
    <property type="entry name" value="Homeodomain-like_sf"/>
</dbReference>
<gene>
    <name evidence="2" type="ORF">B1A_17841</name>
</gene>
<feature type="compositionally biased region" description="Basic and acidic residues" evidence="1">
    <location>
        <begin position="14"/>
        <end position="23"/>
    </location>
</feature>
<dbReference type="Pfam" id="PF01527">
    <property type="entry name" value="HTH_Tnp_1"/>
    <property type="match status" value="1"/>
</dbReference>
<name>T1A6U2_9ZZZZ</name>
<evidence type="ECO:0000313" key="2">
    <source>
        <dbReference type="EMBL" id="EQD36594.1"/>
    </source>
</evidence>
<organism evidence="2">
    <name type="scientific">mine drainage metagenome</name>
    <dbReference type="NCBI Taxonomy" id="410659"/>
    <lineage>
        <taxon>unclassified sequences</taxon>
        <taxon>metagenomes</taxon>
        <taxon>ecological metagenomes</taxon>
    </lineage>
</organism>
<protein>
    <recommendedName>
        <fullName evidence="3">Transposase</fullName>
    </recommendedName>
</protein>
<sequence>MNEMPKGPSQLPEAKVDPLPELERRTRRRFSMEYKLQLIAKADACCHGELGELLRREKLYSSQLAQWRRELAEGGAAGLAKSAPGPASTRTPAQCENARLVRENARLTRKLEIADDCLALQKKALSMLDRASSGNDV</sequence>
<dbReference type="EMBL" id="AUZX01013134">
    <property type="protein sequence ID" value="EQD36594.1"/>
    <property type="molecule type" value="Genomic_DNA"/>
</dbReference>
<accession>T1A6U2</accession>
<dbReference type="GO" id="GO:0006313">
    <property type="term" value="P:DNA transposition"/>
    <property type="evidence" value="ECO:0007669"/>
    <property type="project" value="InterPro"/>
</dbReference>
<evidence type="ECO:0000256" key="1">
    <source>
        <dbReference type="SAM" id="MobiDB-lite"/>
    </source>
</evidence>
<dbReference type="AlphaFoldDB" id="T1A6U2"/>
<evidence type="ECO:0008006" key="3">
    <source>
        <dbReference type="Google" id="ProtNLM"/>
    </source>
</evidence>
<reference evidence="2" key="2">
    <citation type="journal article" date="2014" name="ISME J.">
        <title>Microbial stratification in low pH oxic and suboxic macroscopic growths along an acid mine drainage.</title>
        <authorList>
            <person name="Mendez-Garcia C."/>
            <person name="Mesa V."/>
            <person name="Sprenger R.R."/>
            <person name="Richter M."/>
            <person name="Diez M.S."/>
            <person name="Solano J."/>
            <person name="Bargiela R."/>
            <person name="Golyshina O.V."/>
            <person name="Manteca A."/>
            <person name="Ramos J.L."/>
            <person name="Gallego J.R."/>
            <person name="Llorente I."/>
            <person name="Martins Dos Santos V.A."/>
            <person name="Jensen O.N."/>
            <person name="Pelaez A.I."/>
            <person name="Sanchez J."/>
            <person name="Ferrer M."/>
        </authorList>
    </citation>
    <scope>NUCLEOTIDE SEQUENCE</scope>
</reference>